<keyword evidence="2" id="KW-0119">Carbohydrate metabolism</keyword>
<dbReference type="PANTHER" id="PTHR43103">
    <property type="entry name" value="NUCLEOSIDE-DIPHOSPHATE-SUGAR EPIMERASE"/>
    <property type="match status" value="1"/>
</dbReference>
<proteinExistence type="predicted"/>
<organism evidence="4 5">
    <name type="scientific">Flavimaricola marinus</name>
    <dbReference type="NCBI Taxonomy" id="1819565"/>
    <lineage>
        <taxon>Bacteria</taxon>
        <taxon>Pseudomonadati</taxon>
        <taxon>Pseudomonadota</taxon>
        <taxon>Alphaproteobacteria</taxon>
        <taxon>Rhodobacterales</taxon>
        <taxon>Paracoccaceae</taxon>
        <taxon>Flavimaricola</taxon>
    </lineage>
</organism>
<sequence length="299" mass="31879">MTGRLLVTGASGFLGQVIVEQALADKRFSHVIACDRVHSSRTDPKLSQIVCGIDEPALRDAATDVDVIIHLAAMLGGAAEADQTTARRVNLDATLALIDACRPGTRFVFASSLAALGNSTDDRAPVMVYGAHKAMVELAIESATRRGEIDGISLRPGGIVARAVTDASLKSAFLSRLFWAFADGTDITLPVAPNAQTWLASVRNVATNFIHGATASDLGGCRSVTLPMIRCRFDHLVAALRESHPQSNISVKYAPQADIMRLFGQAQDLSFKDAITAGFKADKDLPSLIHDALQFGEIR</sequence>
<dbReference type="InterPro" id="IPR036291">
    <property type="entry name" value="NAD(P)-bd_dom_sf"/>
</dbReference>
<dbReference type="OrthoDB" id="9801056at2"/>
<dbReference type="PANTHER" id="PTHR43103:SF3">
    <property type="entry name" value="ADP-L-GLYCERO-D-MANNO-HEPTOSE-6-EPIMERASE"/>
    <property type="match status" value="1"/>
</dbReference>
<evidence type="ECO:0000259" key="3">
    <source>
        <dbReference type="Pfam" id="PF01370"/>
    </source>
</evidence>
<evidence type="ECO:0000256" key="1">
    <source>
        <dbReference type="ARBA" id="ARBA00022857"/>
    </source>
</evidence>
<name>A0A238LIH0_9RHOB</name>
<dbReference type="InterPro" id="IPR001509">
    <property type="entry name" value="Epimerase_deHydtase"/>
</dbReference>
<reference evidence="4 5" key="1">
    <citation type="submission" date="2017-05" db="EMBL/GenBank/DDBJ databases">
        <authorList>
            <person name="Song R."/>
            <person name="Chenine A.L."/>
            <person name="Ruprecht R.M."/>
        </authorList>
    </citation>
    <scope>NUCLEOTIDE SEQUENCE [LARGE SCALE GENOMIC DNA]</scope>
    <source>
        <strain evidence="4 5">CECT 8899</strain>
    </source>
</reference>
<evidence type="ECO:0000313" key="4">
    <source>
        <dbReference type="EMBL" id="SMY09343.1"/>
    </source>
</evidence>
<accession>A0A238LIH0</accession>
<dbReference type="SUPFAM" id="SSF51735">
    <property type="entry name" value="NAD(P)-binding Rossmann-fold domains"/>
    <property type="match status" value="1"/>
</dbReference>
<keyword evidence="5" id="KW-1185">Reference proteome</keyword>
<keyword evidence="1" id="KW-0521">NADP</keyword>
<gene>
    <name evidence="4" type="ORF">LOM8899_03508</name>
</gene>
<dbReference type="Pfam" id="PF01370">
    <property type="entry name" value="Epimerase"/>
    <property type="match status" value="1"/>
</dbReference>
<evidence type="ECO:0000256" key="2">
    <source>
        <dbReference type="ARBA" id="ARBA00023277"/>
    </source>
</evidence>
<feature type="domain" description="NAD-dependent epimerase/dehydratase" evidence="3">
    <location>
        <begin position="6"/>
        <end position="190"/>
    </location>
</feature>
<dbReference type="EMBL" id="FXZK01000009">
    <property type="protein sequence ID" value="SMY09343.1"/>
    <property type="molecule type" value="Genomic_DNA"/>
</dbReference>
<dbReference type="Gene3D" id="3.40.50.720">
    <property type="entry name" value="NAD(P)-binding Rossmann-like Domain"/>
    <property type="match status" value="1"/>
</dbReference>
<protein>
    <submittedName>
        <fullName evidence="4">Short chain dehydrogenase</fullName>
    </submittedName>
</protein>
<evidence type="ECO:0000313" key="5">
    <source>
        <dbReference type="Proteomes" id="UP000201613"/>
    </source>
</evidence>
<dbReference type="AlphaFoldDB" id="A0A238LIH0"/>
<dbReference type="RefSeq" id="WP_093993534.1">
    <property type="nucleotide sequence ID" value="NZ_FXZK01000009.1"/>
</dbReference>
<dbReference type="Gene3D" id="3.90.25.10">
    <property type="entry name" value="UDP-galactose 4-epimerase, domain 1"/>
    <property type="match status" value="1"/>
</dbReference>
<dbReference type="Proteomes" id="UP000201613">
    <property type="component" value="Unassembled WGS sequence"/>
</dbReference>